<dbReference type="Pfam" id="PF01155">
    <property type="entry name" value="HypA"/>
    <property type="match status" value="1"/>
</dbReference>
<dbReference type="HAMAP" id="MF_00213">
    <property type="entry name" value="HypA_HybF"/>
    <property type="match status" value="1"/>
</dbReference>
<keyword evidence="6" id="KW-1185">Reference proteome</keyword>
<feature type="binding site" evidence="4">
    <location>
        <position position="76"/>
    </location>
    <ligand>
        <name>Zn(2+)</name>
        <dbReference type="ChEBI" id="CHEBI:29105"/>
    </ligand>
</feature>
<proteinExistence type="inferred from homology"/>
<reference evidence="6" key="1">
    <citation type="submission" date="2017-06" db="EMBL/GenBank/DDBJ databases">
        <authorList>
            <person name="Varghese N."/>
            <person name="Submissions S."/>
        </authorList>
    </citation>
    <scope>NUCLEOTIDE SEQUENCE [LARGE SCALE GENOMIC DNA]</scope>
    <source>
        <strain evidence="6">DSM 27993</strain>
    </source>
</reference>
<evidence type="ECO:0000313" key="6">
    <source>
        <dbReference type="Proteomes" id="UP000198412"/>
    </source>
</evidence>
<dbReference type="GO" id="GO:0008270">
    <property type="term" value="F:zinc ion binding"/>
    <property type="evidence" value="ECO:0007669"/>
    <property type="project" value="UniProtKB-UniRule"/>
</dbReference>
<dbReference type="AlphaFoldDB" id="A0A238YAX2"/>
<dbReference type="GO" id="GO:0016151">
    <property type="term" value="F:nickel cation binding"/>
    <property type="evidence" value="ECO:0007669"/>
    <property type="project" value="UniProtKB-UniRule"/>
</dbReference>
<feature type="binding site" evidence="4">
    <location>
        <position position="89"/>
    </location>
    <ligand>
        <name>Zn(2+)</name>
        <dbReference type="ChEBI" id="CHEBI:29105"/>
    </ligand>
</feature>
<dbReference type="Proteomes" id="UP000198412">
    <property type="component" value="Unassembled WGS sequence"/>
</dbReference>
<evidence type="ECO:0000313" key="5">
    <source>
        <dbReference type="EMBL" id="SNR67763.1"/>
    </source>
</evidence>
<evidence type="ECO:0000256" key="4">
    <source>
        <dbReference type="HAMAP-Rule" id="MF_00213"/>
    </source>
</evidence>
<dbReference type="Gene3D" id="3.30.2320.80">
    <property type="match status" value="1"/>
</dbReference>
<dbReference type="PANTHER" id="PTHR34535:SF3">
    <property type="entry name" value="HYDROGENASE MATURATION FACTOR HYPA"/>
    <property type="match status" value="1"/>
</dbReference>
<name>A0A238YAX2_9FLAO</name>
<comment type="function">
    <text evidence="4">Involved in the maturation of [NiFe] hydrogenases. Required for nickel insertion into the metal center of the hydrogenase.</text>
</comment>
<evidence type="ECO:0000256" key="1">
    <source>
        <dbReference type="ARBA" id="ARBA00022596"/>
    </source>
</evidence>
<keyword evidence="3 4" id="KW-0862">Zinc</keyword>
<comment type="similarity">
    <text evidence="4">Belongs to the HypA/HybF family.</text>
</comment>
<dbReference type="PANTHER" id="PTHR34535">
    <property type="entry name" value="HYDROGENASE MATURATION FACTOR HYPA"/>
    <property type="match status" value="1"/>
</dbReference>
<dbReference type="EMBL" id="FZNX01000004">
    <property type="protein sequence ID" value="SNR67763.1"/>
    <property type="molecule type" value="Genomic_DNA"/>
</dbReference>
<dbReference type="GO" id="GO:0051604">
    <property type="term" value="P:protein maturation"/>
    <property type="evidence" value="ECO:0007669"/>
    <property type="project" value="InterPro"/>
</dbReference>
<dbReference type="InterPro" id="IPR000688">
    <property type="entry name" value="HypA/HybF"/>
</dbReference>
<feature type="binding site" evidence="4">
    <location>
        <position position="2"/>
    </location>
    <ligand>
        <name>Ni(2+)</name>
        <dbReference type="ChEBI" id="CHEBI:49786"/>
    </ligand>
</feature>
<gene>
    <name evidence="4" type="primary">hypA</name>
    <name evidence="5" type="ORF">SAMN04488111_2402</name>
</gene>
<feature type="binding site" evidence="4">
    <location>
        <position position="92"/>
    </location>
    <ligand>
        <name>Zn(2+)</name>
        <dbReference type="ChEBI" id="CHEBI:29105"/>
    </ligand>
</feature>
<feature type="binding site" evidence="4">
    <location>
        <position position="73"/>
    </location>
    <ligand>
        <name>Zn(2+)</name>
        <dbReference type="ChEBI" id="CHEBI:29105"/>
    </ligand>
</feature>
<accession>A0A238YAX2</accession>
<keyword evidence="1 4" id="KW-0533">Nickel</keyword>
<evidence type="ECO:0000256" key="3">
    <source>
        <dbReference type="ARBA" id="ARBA00022833"/>
    </source>
</evidence>
<protein>
    <recommendedName>
        <fullName evidence="4">Hydrogenase maturation factor HypA</fullName>
    </recommendedName>
</protein>
<keyword evidence="2 4" id="KW-0479">Metal-binding</keyword>
<sequence length="113" mass="12530">MHELSIALGIVKIAEDETAKVNAEKVTKIELEIGVLSGIEIDSLNFVWKSAVQDSVLEKAEKEIIIIEGRGKCIDCDTEFDMENIYDCCPNCNSNFKGILKGKELKVKALEVI</sequence>
<dbReference type="PIRSF" id="PIRSF004761">
    <property type="entry name" value="Hydrgn_mat_HypA"/>
    <property type="match status" value="1"/>
</dbReference>
<organism evidence="5 6">
    <name type="scientific">Lutibacter flavus</name>
    <dbReference type="NCBI Taxonomy" id="691689"/>
    <lineage>
        <taxon>Bacteria</taxon>
        <taxon>Pseudomonadati</taxon>
        <taxon>Bacteroidota</taxon>
        <taxon>Flavobacteriia</taxon>
        <taxon>Flavobacteriales</taxon>
        <taxon>Flavobacteriaceae</taxon>
        <taxon>Lutibacter</taxon>
    </lineage>
</organism>
<evidence type="ECO:0000256" key="2">
    <source>
        <dbReference type="ARBA" id="ARBA00022723"/>
    </source>
</evidence>